<evidence type="ECO:0000313" key="2">
    <source>
        <dbReference type="Proteomes" id="UP000515472"/>
    </source>
</evidence>
<proteinExistence type="predicted"/>
<dbReference type="AlphaFoldDB" id="A0A7R7IZ97"/>
<reference evidence="1 2" key="1">
    <citation type="submission" date="2020-06" db="EMBL/GenBank/DDBJ databases">
        <title>Interaction of electrochemicaly active bacteria, Geobacter bremensis R4 on different carbon anode.</title>
        <authorList>
            <person name="Meng L."/>
            <person name="Yoshida N."/>
        </authorList>
    </citation>
    <scope>NUCLEOTIDE SEQUENCE [LARGE SCALE GENOMIC DNA]</scope>
    <source>
        <strain evidence="1 2">R4</strain>
    </source>
</reference>
<organism evidence="1 2">
    <name type="scientific">Citrifermentans bremense</name>
    <dbReference type="NCBI Taxonomy" id="60035"/>
    <lineage>
        <taxon>Bacteria</taxon>
        <taxon>Pseudomonadati</taxon>
        <taxon>Thermodesulfobacteriota</taxon>
        <taxon>Desulfuromonadia</taxon>
        <taxon>Geobacterales</taxon>
        <taxon>Geobacteraceae</taxon>
        <taxon>Citrifermentans</taxon>
    </lineage>
</organism>
<dbReference type="EMBL" id="AP023213">
    <property type="protein sequence ID" value="BCO11411.1"/>
    <property type="molecule type" value="Genomic_DNA"/>
</dbReference>
<gene>
    <name evidence="1" type="ORF">GEOBRER4_n2322</name>
</gene>
<dbReference type="Proteomes" id="UP000515472">
    <property type="component" value="Chromosome"/>
</dbReference>
<sequence length="38" mass="4364">MANEKLALEVLEEGRDAEVTTEGLGCCWSLFMFYYTDQ</sequence>
<protein>
    <submittedName>
        <fullName evidence="1">Uncharacterized protein</fullName>
    </submittedName>
</protein>
<name>A0A7R7IZ97_9BACT</name>
<evidence type="ECO:0000313" key="1">
    <source>
        <dbReference type="EMBL" id="BCO11411.1"/>
    </source>
</evidence>
<accession>A0A7R7IZ97</accession>
<keyword evidence="2" id="KW-1185">Reference proteome</keyword>